<keyword evidence="6" id="KW-0539">Nucleus</keyword>
<sequence>MAQMRKLACDGVRTTSRGETQVPLVSARQEILTSLVSALDSVCMAMSKLNAEVACVTIHEDSVIAVGTEKGRVFLNSRREIQTDFYKFCLPCLQNVTTGNAHTKDKEGDLSKLSKDGEHGKPRAPPDAQSNIFVLRKMVEEVFTVLYEAVGKNSLVPVPYDWIQKDPSCVVAHGLPEGVSLKKPSEYDTKTLMKILEQSHRIHFTAKATEDLSRGTKTSIDVSHNSSTATMTPSSHGPGKAASQVVTSSSPATSCNSVLSSFLYGMPMSSKPHPDGKLDFKPMSLLNLGKDRASSWASGTDKTSVKDCGNNETTRLAGEQGQSPPGIHISKRLLFSIVHEKSEKWDSFIRETEDINTLRECVQILFNSRYEALGLDHMVPVPYRKIACDPGAVEIIGIPDQIPFKRPCTYGVPKLKRILDERHGIRFVVKAAGKLAKEEGKQDLGSAPEDNFPDNLSMPPTAAEPVSNPHGGSTSACVSPLADCEACVAVKRIKTEPPDGEVIQVTVPIGEMILQLRRQVESLFSIKYEALGLPEPAKVPYSRFQMYPEDLYVTGLPEGIALRRPNCFGAAKLRKILAAASQIQFVIKPELLTEQVKQEMPSIPVCDSCLESKLSRIDLANTLREQVQDLFNRKYGEALGIKYPVQVPYKRIKNNPDSVIIEGLPPGIPFRKPCTFGSQNLERILAVADKISFTITPFQGLIPKPPRRVTLLKKAYASISDDDINRMGEKVVLREQVKELFNKKYEALGLDRSVVVPYKLIRGSPESVEVSGLPDDVPFRNPNTYDIVCLEKILHAADEITFNIKSQLQQWPMYMVDYSGVNVQVPGKVNY</sequence>
<dbReference type="Pfam" id="PF02946">
    <property type="entry name" value="GTF2I"/>
    <property type="match status" value="5"/>
</dbReference>
<keyword evidence="2" id="KW-0677">Repeat</keyword>
<reference evidence="8" key="2">
    <citation type="submission" date="2025-09" db="UniProtKB">
        <authorList>
            <consortium name="Ensembl"/>
        </authorList>
    </citation>
    <scope>IDENTIFICATION</scope>
</reference>
<evidence type="ECO:0000256" key="6">
    <source>
        <dbReference type="ARBA" id="ARBA00023242"/>
    </source>
</evidence>
<keyword evidence="5" id="KW-0804">Transcription</keyword>
<keyword evidence="9" id="KW-1185">Reference proteome</keyword>
<proteinExistence type="predicted"/>
<keyword evidence="4" id="KW-0238">DNA-binding</keyword>
<dbReference type="GO" id="GO:0003700">
    <property type="term" value="F:DNA-binding transcription factor activity"/>
    <property type="evidence" value="ECO:0007669"/>
    <property type="project" value="TreeGrafter"/>
</dbReference>
<feature type="compositionally biased region" description="Basic and acidic residues" evidence="7">
    <location>
        <begin position="102"/>
        <end position="121"/>
    </location>
</feature>
<organism evidence="8 9">
    <name type="scientific">Mola mola</name>
    <name type="common">Ocean sunfish</name>
    <name type="synonym">Tetraodon mola</name>
    <dbReference type="NCBI Taxonomy" id="94237"/>
    <lineage>
        <taxon>Eukaryota</taxon>
        <taxon>Metazoa</taxon>
        <taxon>Chordata</taxon>
        <taxon>Craniata</taxon>
        <taxon>Vertebrata</taxon>
        <taxon>Euteleostomi</taxon>
        <taxon>Actinopterygii</taxon>
        <taxon>Neopterygii</taxon>
        <taxon>Teleostei</taxon>
        <taxon>Neoteleostei</taxon>
        <taxon>Acanthomorphata</taxon>
        <taxon>Eupercaria</taxon>
        <taxon>Tetraodontiformes</taxon>
        <taxon>Molidae</taxon>
        <taxon>Mola</taxon>
    </lineage>
</organism>
<evidence type="ECO:0000313" key="8">
    <source>
        <dbReference type="Ensembl" id="ENSMMOP00000019269.1"/>
    </source>
</evidence>
<feature type="region of interest" description="Disordered" evidence="7">
    <location>
        <begin position="218"/>
        <end position="245"/>
    </location>
</feature>
<dbReference type="PANTHER" id="PTHR46304">
    <property type="entry name" value="GENERAL TRANSCRIPTION FACTOR II-I REPEAT DOMAIN-CONTAINING PROTEIN 1"/>
    <property type="match status" value="1"/>
</dbReference>
<dbReference type="InterPro" id="IPR004212">
    <property type="entry name" value="GTF2I"/>
</dbReference>
<dbReference type="GO" id="GO:0005634">
    <property type="term" value="C:nucleus"/>
    <property type="evidence" value="ECO:0007669"/>
    <property type="project" value="UniProtKB-SubCell"/>
</dbReference>
<dbReference type="AlphaFoldDB" id="A0A3Q3XAF9"/>
<dbReference type="PANTHER" id="PTHR46304:SF1">
    <property type="entry name" value="GENERAL TRANSCRIPTION FACTOR II-I REPEAT DOMAIN-CONTAINING PROTEIN 1"/>
    <property type="match status" value="1"/>
</dbReference>
<feature type="region of interest" description="Disordered" evidence="7">
    <location>
        <begin position="296"/>
        <end position="323"/>
    </location>
</feature>
<keyword evidence="3" id="KW-0805">Transcription regulation</keyword>
<feature type="compositionally biased region" description="Polar residues" evidence="7">
    <location>
        <begin position="218"/>
        <end position="235"/>
    </location>
</feature>
<dbReference type="PROSITE" id="PS51139">
    <property type="entry name" value="GTF2I"/>
    <property type="match status" value="5"/>
</dbReference>
<name>A0A3Q3XAF9_MOLML</name>
<evidence type="ECO:0000256" key="5">
    <source>
        <dbReference type="ARBA" id="ARBA00023163"/>
    </source>
</evidence>
<evidence type="ECO:0000256" key="2">
    <source>
        <dbReference type="ARBA" id="ARBA00022737"/>
    </source>
</evidence>
<dbReference type="STRING" id="94237.ENSMMOP00000019269"/>
<evidence type="ECO:0000256" key="1">
    <source>
        <dbReference type="ARBA" id="ARBA00004123"/>
    </source>
</evidence>
<evidence type="ECO:0000256" key="3">
    <source>
        <dbReference type="ARBA" id="ARBA00023015"/>
    </source>
</evidence>
<protein>
    <submittedName>
        <fullName evidence="8">Uncharacterized protein</fullName>
    </submittedName>
</protein>
<dbReference type="Proteomes" id="UP000261620">
    <property type="component" value="Unplaced"/>
</dbReference>
<dbReference type="SUPFAM" id="SSF117773">
    <property type="entry name" value="GTF2I-like repeat"/>
    <property type="match status" value="5"/>
</dbReference>
<evidence type="ECO:0000313" key="9">
    <source>
        <dbReference type="Proteomes" id="UP000261620"/>
    </source>
</evidence>
<evidence type="ECO:0000256" key="4">
    <source>
        <dbReference type="ARBA" id="ARBA00023125"/>
    </source>
</evidence>
<accession>A0A3Q3XAF9</accession>
<reference evidence="8" key="1">
    <citation type="submission" date="2025-08" db="UniProtKB">
        <authorList>
            <consortium name="Ensembl"/>
        </authorList>
    </citation>
    <scope>IDENTIFICATION</scope>
</reference>
<dbReference type="OMA" id="VFDVLYX"/>
<dbReference type="GO" id="GO:0003677">
    <property type="term" value="F:DNA binding"/>
    <property type="evidence" value="ECO:0007669"/>
    <property type="project" value="UniProtKB-KW"/>
</dbReference>
<dbReference type="Ensembl" id="ENSMMOT00000019590.1">
    <property type="protein sequence ID" value="ENSMMOP00000019269.1"/>
    <property type="gene ID" value="ENSMMOG00000014583.1"/>
</dbReference>
<comment type="subcellular location">
    <subcellularLocation>
        <location evidence="1">Nucleus</location>
    </subcellularLocation>
</comment>
<dbReference type="Gene3D" id="3.90.1460.10">
    <property type="entry name" value="GTF2I-like"/>
    <property type="match status" value="5"/>
</dbReference>
<feature type="region of interest" description="Disordered" evidence="7">
    <location>
        <begin position="439"/>
        <end position="470"/>
    </location>
</feature>
<feature type="region of interest" description="Disordered" evidence="7">
    <location>
        <begin position="100"/>
        <end position="127"/>
    </location>
</feature>
<dbReference type="InterPro" id="IPR036647">
    <property type="entry name" value="GTF2I-like_rpt_sf"/>
</dbReference>
<evidence type="ECO:0000256" key="7">
    <source>
        <dbReference type="SAM" id="MobiDB-lite"/>
    </source>
</evidence>